<dbReference type="InterPro" id="IPR036942">
    <property type="entry name" value="Beta-barrel_TonB_sf"/>
</dbReference>
<dbReference type="Pfam" id="PF00593">
    <property type="entry name" value="TonB_dep_Rec_b-barrel"/>
    <property type="match status" value="1"/>
</dbReference>
<sequence length="837" mass="90846">MNRYAVGLAGSALLWLARAAGAEPTPIARLGDLAHPLTHADALLAQSAIDFPPAAADAAVQITGVQLTSTDGGIEILLETNGKQPLRGQKAGEGNRLIVVDVPNARLQLPDGPFYRRADPAPGITAVTVAPSGTTGVRITVDIQGPSPLAELSQTERGLLLRLLSGLEEEVVVTAQKTPQKPQDVPISLTVLPRQQIEDADITSLRGIAQNTPNFTIFDPGGTRSFFFYSIRGLSNFNFASQDGAAFYIDDVPYDFGSFITQELTDLERVEVLRGPQNTLYGRSSQAGVVNIVTRKPANRYAFTGLAGYGSNHNLDLRASVNVPAAEDRLFVRLSGNYGRRDGFFSNTFLGTNLGGVAGGSGRGQLLWTPGPNWEVSFTANVDDYRDRGYAGLIRINPDPFRLEQNFDGFNQLNANTQALRIFYRDENLRVSSITARRFSRQESATDADFSTLDGATFTNVFSSTVWSQEIRLQSPESAKDFQWLFGAYYESREFQTAKDGFNFNSQAPLVFGEAGIAGASLLRSADTGAQTYAVFGQASYKLGPAWTLTAGLRYETNRSLLRAAEQVFAIPGLPATALTAFSNVEKNGDALLPRFTAEYRFAANAMIYGSLARGYKPPGVNIRPENTDNTAFEAEFSWNYEIGLKSAWFDDRLGVNLALFHNPVSNYQVNPLDAFGLPRGVANADVAITGGELEVRAKLIQGLDLTAGFGLADAWFADYTERATGQSFNGKRLPFAPALTYNVAVQYRGWGGVFARAELVGRGSTYFDEGNRFRQDPYALVNARLGYEFGDYGIYLYGNNLFDTRYTTLAADGPSGSILGALGSPATFGAQFKFKL</sequence>
<reference evidence="17 18" key="1">
    <citation type="journal article" date="2021" name="Genome Biol. Evol.">
        <title>Complete Genome Sequencing of a Novel Gloeobacter Species from a Waterfall Cave in Mexico.</title>
        <authorList>
            <person name="Saw J.H."/>
            <person name="Cardona T."/>
            <person name="Montejano G."/>
        </authorList>
    </citation>
    <scope>NUCLEOTIDE SEQUENCE [LARGE SCALE GENOMIC DNA]</scope>
    <source>
        <strain evidence="17">MG652769</strain>
    </source>
</reference>
<dbReference type="InterPro" id="IPR000531">
    <property type="entry name" value="Beta-barrel_TonB"/>
</dbReference>
<dbReference type="SUPFAM" id="SSF56935">
    <property type="entry name" value="Porins"/>
    <property type="match status" value="1"/>
</dbReference>
<evidence type="ECO:0000256" key="4">
    <source>
        <dbReference type="ARBA" id="ARBA00022496"/>
    </source>
</evidence>
<dbReference type="Pfam" id="PF11741">
    <property type="entry name" value="AMIN"/>
    <property type="match status" value="1"/>
</dbReference>
<evidence type="ECO:0000256" key="12">
    <source>
        <dbReference type="RuleBase" id="RU003357"/>
    </source>
</evidence>
<evidence type="ECO:0000256" key="10">
    <source>
        <dbReference type="ARBA" id="ARBA00023237"/>
    </source>
</evidence>
<evidence type="ECO:0000259" key="16">
    <source>
        <dbReference type="Pfam" id="PF11741"/>
    </source>
</evidence>
<evidence type="ECO:0000256" key="3">
    <source>
        <dbReference type="ARBA" id="ARBA00022452"/>
    </source>
</evidence>
<evidence type="ECO:0000256" key="8">
    <source>
        <dbReference type="ARBA" id="ARBA00023077"/>
    </source>
</evidence>
<keyword evidence="7" id="KW-0406">Ion transport</keyword>
<evidence type="ECO:0000256" key="9">
    <source>
        <dbReference type="ARBA" id="ARBA00023136"/>
    </source>
</evidence>
<dbReference type="CDD" id="cd01347">
    <property type="entry name" value="ligand_gated_channel"/>
    <property type="match status" value="1"/>
</dbReference>
<keyword evidence="18" id="KW-1185">Reference proteome</keyword>
<protein>
    <submittedName>
        <fullName evidence="17">TonB-dependent receptor</fullName>
    </submittedName>
</protein>
<keyword evidence="10 11" id="KW-0998">Cell outer membrane</keyword>
<evidence type="ECO:0000256" key="2">
    <source>
        <dbReference type="ARBA" id="ARBA00022448"/>
    </source>
</evidence>
<keyword evidence="6" id="KW-0408">Iron</keyword>
<evidence type="ECO:0000259" key="15">
    <source>
        <dbReference type="Pfam" id="PF07715"/>
    </source>
</evidence>
<dbReference type="InterPro" id="IPR021731">
    <property type="entry name" value="AMIN_dom"/>
</dbReference>
<feature type="chain" id="PRO_5045974790" evidence="13">
    <location>
        <begin position="23"/>
        <end position="837"/>
    </location>
</feature>
<name>A0ABY3PM59_9CYAN</name>
<dbReference type="Gene3D" id="2.40.170.20">
    <property type="entry name" value="TonB-dependent receptor, beta-barrel domain"/>
    <property type="match status" value="1"/>
</dbReference>
<dbReference type="Pfam" id="PF07715">
    <property type="entry name" value="Plug"/>
    <property type="match status" value="1"/>
</dbReference>
<organism evidence="17 18">
    <name type="scientific">Gloeobacter morelensis MG652769</name>
    <dbReference type="NCBI Taxonomy" id="2781736"/>
    <lineage>
        <taxon>Bacteria</taxon>
        <taxon>Bacillati</taxon>
        <taxon>Cyanobacteriota</taxon>
        <taxon>Cyanophyceae</taxon>
        <taxon>Gloeobacterales</taxon>
        <taxon>Gloeobacteraceae</taxon>
        <taxon>Gloeobacter</taxon>
        <taxon>Gloeobacter morelensis</taxon>
    </lineage>
</organism>
<dbReference type="PROSITE" id="PS52016">
    <property type="entry name" value="TONB_DEPENDENT_REC_3"/>
    <property type="match status" value="1"/>
</dbReference>
<evidence type="ECO:0000256" key="7">
    <source>
        <dbReference type="ARBA" id="ARBA00023065"/>
    </source>
</evidence>
<evidence type="ECO:0000256" key="13">
    <source>
        <dbReference type="SAM" id="SignalP"/>
    </source>
</evidence>
<keyword evidence="2 11" id="KW-0813">Transport</keyword>
<evidence type="ECO:0000313" key="17">
    <source>
        <dbReference type="EMBL" id="UFP94768.1"/>
    </source>
</evidence>
<evidence type="ECO:0000259" key="14">
    <source>
        <dbReference type="Pfam" id="PF00593"/>
    </source>
</evidence>
<proteinExistence type="inferred from homology"/>
<dbReference type="InterPro" id="IPR012910">
    <property type="entry name" value="Plug_dom"/>
</dbReference>
<evidence type="ECO:0000256" key="5">
    <source>
        <dbReference type="ARBA" id="ARBA00022692"/>
    </source>
</evidence>
<evidence type="ECO:0000256" key="6">
    <source>
        <dbReference type="ARBA" id="ARBA00023004"/>
    </source>
</evidence>
<dbReference type="PANTHER" id="PTHR32552">
    <property type="entry name" value="FERRICHROME IRON RECEPTOR-RELATED"/>
    <property type="match status" value="1"/>
</dbReference>
<keyword evidence="17" id="KW-0675">Receptor</keyword>
<accession>A0ABY3PM59</accession>
<keyword evidence="4" id="KW-0410">Iron transport</keyword>
<feature type="domain" description="TonB-dependent receptor-like beta-barrel" evidence="14">
    <location>
        <begin position="383"/>
        <end position="802"/>
    </location>
</feature>
<comment type="similarity">
    <text evidence="11 12">Belongs to the TonB-dependent receptor family.</text>
</comment>
<dbReference type="EMBL" id="CP063845">
    <property type="protein sequence ID" value="UFP94768.1"/>
    <property type="molecule type" value="Genomic_DNA"/>
</dbReference>
<keyword evidence="5 11" id="KW-0812">Transmembrane</keyword>
<feature type="domain" description="TonB-dependent receptor plug" evidence="15">
    <location>
        <begin position="182"/>
        <end position="289"/>
    </location>
</feature>
<evidence type="ECO:0000313" key="18">
    <source>
        <dbReference type="Proteomes" id="UP001054846"/>
    </source>
</evidence>
<keyword evidence="8 12" id="KW-0798">TonB box</keyword>
<dbReference type="Proteomes" id="UP001054846">
    <property type="component" value="Chromosome"/>
</dbReference>
<keyword evidence="3 11" id="KW-1134">Transmembrane beta strand</keyword>
<evidence type="ECO:0000256" key="11">
    <source>
        <dbReference type="PROSITE-ProRule" id="PRU01360"/>
    </source>
</evidence>
<comment type="subcellular location">
    <subcellularLocation>
        <location evidence="1 11">Cell outer membrane</location>
        <topology evidence="1 11">Multi-pass membrane protein</topology>
    </subcellularLocation>
</comment>
<feature type="domain" description="AMIN" evidence="16">
    <location>
        <begin position="65"/>
        <end position="147"/>
    </location>
</feature>
<dbReference type="PANTHER" id="PTHR32552:SF81">
    <property type="entry name" value="TONB-DEPENDENT OUTER MEMBRANE RECEPTOR"/>
    <property type="match status" value="1"/>
</dbReference>
<gene>
    <name evidence="17" type="ORF">ISF26_00485</name>
</gene>
<dbReference type="InterPro" id="IPR039426">
    <property type="entry name" value="TonB-dep_rcpt-like"/>
</dbReference>
<evidence type="ECO:0000256" key="1">
    <source>
        <dbReference type="ARBA" id="ARBA00004571"/>
    </source>
</evidence>
<feature type="signal peptide" evidence="13">
    <location>
        <begin position="1"/>
        <end position="22"/>
    </location>
</feature>
<keyword evidence="9 11" id="KW-0472">Membrane</keyword>
<keyword evidence="13" id="KW-0732">Signal</keyword>